<proteinExistence type="predicted"/>
<dbReference type="Proteomes" id="UP000677918">
    <property type="component" value="Unassembled WGS sequence"/>
</dbReference>
<feature type="transmembrane region" description="Helical" evidence="1">
    <location>
        <begin position="636"/>
        <end position="655"/>
    </location>
</feature>
<gene>
    <name evidence="3" type="ORF">XYCOK13_23170</name>
</gene>
<dbReference type="PANTHER" id="PTHR46825:SF9">
    <property type="entry name" value="BETA-LACTAMASE-RELATED DOMAIN-CONTAINING PROTEIN"/>
    <property type="match status" value="1"/>
</dbReference>
<accession>A0A8J4H206</accession>
<comment type="caution">
    <text evidence="3">The sequence shown here is derived from an EMBL/GenBank/DDBJ whole genome shotgun (WGS) entry which is preliminary data.</text>
</comment>
<dbReference type="Pfam" id="PF00144">
    <property type="entry name" value="Beta-lactamase"/>
    <property type="match status" value="1"/>
</dbReference>
<keyword evidence="1" id="KW-1133">Transmembrane helix</keyword>
<sequence length="661" mass="73326">MPTNKEENRMMKLLKMTLIASLFMSITSFLGNSMVAASSMDSAEVEQFVDQMMKERMEELRIPNAAVSVVANGETIVSKGYGLADMDESRQVDAETTLFRLGSISKLFTWTAVMQLAEQGKVDLSADVNTYLDFEIPSRTKTAGESEPITLTHLLTHTPGFEDYSETLYRLSEADTRSLHEYVQGEMPARIFPPGYVSAYSNYGTALAGYIVEQVSGMPFADYVEQHIFAPLGMEYSTFRQPIPEDLAGHMAQAYRYVDGEYREGAFEFLPGPAGSMSSTAGDLARFMLAHLQGGSLDGETILAEDTVRLMHSQLFAHSPHLDGMAHGFIERTVNGQRVLFHPGSTMLFDAGLYLVPSENVGLFIAYSGGNYFAHTEIFQAFMDRYFPASPVMEGASENVPAEGTMERSRSLVGEYHQNRRNWTTSEKFISLTMGMIHVDLDEEGHLLVSHMGETSRFVEVEPNVYHNLDRGEAKDPFGDFGTIVFGKDPAGSMMLMADGPMTYSKVPWYSTSGFTFSMLILTLVFVIGSLVYSGIASGIRLVRRRRKQHQPILAVTARGAAAVYGLLAVGFVSGIIVTSEFDPVYGLPKAYFGVVPAWAPVIDFLPVLMVLVGAALVLFTVLAWKKGYWRRGGRIHYTLYTAATVVLLWIFSYWNLLMIF</sequence>
<dbReference type="PANTHER" id="PTHR46825">
    <property type="entry name" value="D-ALANYL-D-ALANINE-CARBOXYPEPTIDASE/ENDOPEPTIDASE AMPH"/>
    <property type="match status" value="1"/>
</dbReference>
<feature type="transmembrane region" description="Helical" evidence="1">
    <location>
        <begin position="553"/>
        <end position="578"/>
    </location>
</feature>
<evidence type="ECO:0000313" key="3">
    <source>
        <dbReference type="EMBL" id="GIQ69493.1"/>
    </source>
</evidence>
<evidence type="ECO:0000259" key="2">
    <source>
        <dbReference type="Pfam" id="PF00144"/>
    </source>
</evidence>
<dbReference type="InterPro" id="IPR050491">
    <property type="entry name" value="AmpC-like"/>
</dbReference>
<organism evidence="3 4">
    <name type="scientific">Xylanibacillus composti</name>
    <dbReference type="NCBI Taxonomy" id="1572762"/>
    <lineage>
        <taxon>Bacteria</taxon>
        <taxon>Bacillati</taxon>
        <taxon>Bacillota</taxon>
        <taxon>Bacilli</taxon>
        <taxon>Bacillales</taxon>
        <taxon>Paenibacillaceae</taxon>
        <taxon>Xylanibacillus</taxon>
    </lineage>
</organism>
<feature type="transmembrane region" description="Helical" evidence="1">
    <location>
        <begin position="598"/>
        <end position="624"/>
    </location>
</feature>
<dbReference type="InterPro" id="IPR012338">
    <property type="entry name" value="Beta-lactam/transpept-like"/>
</dbReference>
<keyword evidence="1" id="KW-0812">Transmembrane</keyword>
<dbReference type="EMBL" id="BOVK01000028">
    <property type="protein sequence ID" value="GIQ69493.1"/>
    <property type="molecule type" value="Genomic_DNA"/>
</dbReference>
<feature type="transmembrane region" description="Helical" evidence="1">
    <location>
        <begin position="509"/>
        <end position="533"/>
    </location>
</feature>
<keyword evidence="1" id="KW-0472">Membrane</keyword>
<reference evidence="3" key="1">
    <citation type="submission" date="2021-04" db="EMBL/GenBank/DDBJ databases">
        <title>Draft genome sequence of Xylanibacillus composti strain K13.</title>
        <authorList>
            <person name="Uke A."/>
            <person name="Chhe C."/>
            <person name="Baramee S."/>
            <person name="Kosugi A."/>
        </authorList>
    </citation>
    <scope>NUCLEOTIDE SEQUENCE</scope>
    <source>
        <strain evidence="3">K13</strain>
    </source>
</reference>
<evidence type="ECO:0000313" key="4">
    <source>
        <dbReference type="Proteomes" id="UP000677918"/>
    </source>
</evidence>
<name>A0A8J4H206_9BACL</name>
<dbReference type="Gene3D" id="3.40.710.10">
    <property type="entry name" value="DD-peptidase/beta-lactamase superfamily"/>
    <property type="match status" value="1"/>
</dbReference>
<protein>
    <submittedName>
        <fullName evidence="3">FmtA-like protein</fullName>
    </submittedName>
</protein>
<feature type="domain" description="Beta-lactamase-related" evidence="2">
    <location>
        <begin position="49"/>
        <end position="367"/>
    </location>
</feature>
<dbReference type="SUPFAM" id="SSF56601">
    <property type="entry name" value="beta-lactamase/transpeptidase-like"/>
    <property type="match status" value="1"/>
</dbReference>
<keyword evidence="4" id="KW-1185">Reference proteome</keyword>
<dbReference type="AlphaFoldDB" id="A0A8J4H206"/>
<evidence type="ECO:0000256" key="1">
    <source>
        <dbReference type="SAM" id="Phobius"/>
    </source>
</evidence>
<dbReference type="InterPro" id="IPR001466">
    <property type="entry name" value="Beta-lactam-related"/>
</dbReference>